<dbReference type="SUPFAM" id="SSF52833">
    <property type="entry name" value="Thioredoxin-like"/>
    <property type="match status" value="1"/>
</dbReference>
<accession>A0A382C082</accession>
<dbReference type="InterPro" id="IPR036282">
    <property type="entry name" value="Glutathione-S-Trfase_C_sf"/>
</dbReference>
<keyword evidence="1" id="KW-0560">Oxidoreductase</keyword>
<feature type="domain" description="GST C-terminal" evidence="3">
    <location>
        <begin position="85"/>
        <end position="214"/>
    </location>
</feature>
<name>A0A382C082_9ZZZZ</name>
<dbReference type="InterPro" id="IPR010987">
    <property type="entry name" value="Glutathione-S-Trfase_C-like"/>
</dbReference>
<dbReference type="PROSITE" id="PS51354">
    <property type="entry name" value="GLUTAREDOXIN_2"/>
    <property type="match status" value="1"/>
</dbReference>
<dbReference type="PRINTS" id="PR01625">
    <property type="entry name" value="GSTRNSFRASEO"/>
</dbReference>
<dbReference type="CDD" id="cd00299">
    <property type="entry name" value="GST_C_family"/>
    <property type="match status" value="1"/>
</dbReference>
<dbReference type="PANTHER" id="PTHR43968">
    <property type="match status" value="1"/>
</dbReference>
<proteinExistence type="predicted"/>
<dbReference type="InterPro" id="IPR004045">
    <property type="entry name" value="Glutathione_S-Trfase_N"/>
</dbReference>
<dbReference type="SUPFAM" id="SSF47616">
    <property type="entry name" value="GST C-terminal domain-like"/>
    <property type="match status" value="1"/>
</dbReference>
<dbReference type="Pfam" id="PF13409">
    <property type="entry name" value="GST_N_2"/>
    <property type="match status" value="1"/>
</dbReference>
<evidence type="ECO:0000259" key="2">
    <source>
        <dbReference type="PROSITE" id="PS50404"/>
    </source>
</evidence>
<evidence type="ECO:0000256" key="1">
    <source>
        <dbReference type="ARBA" id="ARBA00023002"/>
    </source>
</evidence>
<evidence type="ECO:0008006" key="5">
    <source>
        <dbReference type="Google" id="ProtNLM"/>
    </source>
</evidence>
<dbReference type="SFLD" id="SFLDS00019">
    <property type="entry name" value="Glutathione_Transferase_(cytos"/>
    <property type="match status" value="1"/>
</dbReference>
<dbReference type="GO" id="GO:0045174">
    <property type="term" value="F:glutathione dehydrogenase (ascorbate) activity"/>
    <property type="evidence" value="ECO:0007669"/>
    <property type="project" value="UniProtKB-ARBA"/>
</dbReference>
<dbReference type="PROSITE" id="PS50405">
    <property type="entry name" value="GST_CTER"/>
    <property type="match status" value="1"/>
</dbReference>
<dbReference type="InterPro" id="IPR050983">
    <property type="entry name" value="GST_Omega/HSP26"/>
</dbReference>
<dbReference type="AlphaFoldDB" id="A0A382C082"/>
<dbReference type="PANTHER" id="PTHR43968:SF6">
    <property type="entry name" value="GLUTATHIONE S-TRANSFERASE OMEGA"/>
    <property type="match status" value="1"/>
</dbReference>
<dbReference type="Pfam" id="PF13410">
    <property type="entry name" value="GST_C_2"/>
    <property type="match status" value="1"/>
</dbReference>
<evidence type="ECO:0000259" key="3">
    <source>
        <dbReference type="PROSITE" id="PS50405"/>
    </source>
</evidence>
<gene>
    <name evidence="4" type="ORF">METZ01_LOCUS172320</name>
</gene>
<sequence>MSKLEVISSSTCPFAQRTRMVLLEKKVDFTLTEIDLNAKQDWFLQISPYGKVPVVRHGDTVIVESAVINEYLDEEFPQKPLMPKTPGDRAKARIWIDFANVRFVPQIYKMLLAQDRERQSEHADKLTTALLMMEHEGLAIRTSGPYWLGEELSLVDFTFYPHLQRFCALNYYRDFQIPEECKLLKIWLRFMEGNRSVQMMQISEDVLIRNWEKYALNTSTGTTAEDMREAS</sequence>
<dbReference type="GO" id="GO:0004364">
    <property type="term" value="F:glutathione transferase activity"/>
    <property type="evidence" value="ECO:0007669"/>
    <property type="project" value="InterPro"/>
</dbReference>
<dbReference type="Gene3D" id="1.20.1050.10">
    <property type="match status" value="1"/>
</dbReference>
<dbReference type="GO" id="GO:0005737">
    <property type="term" value="C:cytoplasm"/>
    <property type="evidence" value="ECO:0007669"/>
    <property type="project" value="InterPro"/>
</dbReference>
<feature type="domain" description="GST N-terminal" evidence="2">
    <location>
        <begin position="2"/>
        <end position="80"/>
    </location>
</feature>
<dbReference type="FunFam" id="3.40.30.10:FF:000123">
    <property type="entry name" value="Glutathione transferase o1"/>
    <property type="match status" value="1"/>
</dbReference>
<dbReference type="InterPro" id="IPR040079">
    <property type="entry name" value="Glutathione_S-Trfase"/>
</dbReference>
<dbReference type="Gene3D" id="3.40.30.10">
    <property type="entry name" value="Glutaredoxin"/>
    <property type="match status" value="1"/>
</dbReference>
<dbReference type="CDD" id="cd00570">
    <property type="entry name" value="GST_N_family"/>
    <property type="match status" value="1"/>
</dbReference>
<protein>
    <recommendedName>
        <fullName evidence="5">GST N-terminal domain-containing protein</fullName>
    </recommendedName>
</protein>
<reference evidence="4" key="1">
    <citation type="submission" date="2018-05" db="EMBL/GenBank/DDBJ databases">
        <authorList>
            <person name="Lanie J.A."/>
            <person name="Ng W.-L."/>
            <person name="Kazmierczak K.M."/>
            <person name="Andrzejewski T.M."/>
            <person name="Davidsen T.M."/>
            <person name="Wayne K.J."/>
            <person name="Tettelin H."/>
            <person name="Glass J.I."/>
            <person name="Rusch D."/>
            <person name="Podicherti R."/>
            <person name="Tsui H.-C.T."/>
            <person name="Winkler M.E."/>
        </authorList>
    </citation>
    <scope>NUCLEOTIDE SEQUENCE</scope>
</reference>
<dbReference type="InterPro" id="IPR036249">
    <property type="entry name" value="Thioredoxin-like_sf"/>
</dbReference>
<organism evidence="4">
    <name type="scientific">marine metagenome</name>
    <dbReference type="NCBI Taxonomy" id="408172"/>
    <lineage>
        <taxon>unclassified sequences</taxon>
        <taxon>metagenomes</taxon>
        <taxon>ecological metagenomes</taxon>
    </lineage>
</organism>
<dbReference type="EMBL" id="UINC01032199">
    <property type="protein sequence ID" value="SVB19466.1"/>
    <property type="molecule type" value="Genomic_DNA"/>
</dbReference>
<dbReference type="InterPro" id="IPR005442">
    <property type="entry name" value="GST_omega"/>
</dbReference>
<evidence type="ECO:0000313" key="4">
    <source>
        <dbReference type="EMBL" id="SVB19466.1"/>
    </source>
</evidence>
<dbReference type="PROSITE" id="PS50404">
    <property type="entry name" value="GST_NTER"/>
    <property type="match status" value="1"/>
</dbReference>
<dbReference type="SFLD" id="SFLDG00358">
    <property type="entry name" value="Main_(cytGST)"/>
    <property type="match status" value="1"/>
</dbReference>